<dbReference type="Pfam" id="PF20789">
    <property type="entry name" value="4HBT_3C"/>
    <property type="match status" value="1"/>
</dbReference>
<protein>
    <submittedName>
        <fullName evidence="5">Acyl-CoA thioesterase-2</fullName>
        <ecNumber evidence="5">3.1.2.-</ecNumber>
    </submittedName>
</protein>
<reference evidence="5 6" key="1">
    <citation type="submission" date="2020-08" db="EMBL/GenBank/DDBJ databases">
        <title>Exploring microbial biodiversity for novel pathways involved in the catabolism of aromatic compounds derived from lignin.</title>
        <authorList>
            <person name="Elkins J."/>
        </authorList>
    </citation>
    <scope>NUCLEOTIDE SEQUENCE [LARGE SCALE GENOMIC DNA]</scope>
    <source>
        <strain evidence="5 6">B1D3A</strain>
    </source>
</reference>
<dbReference type="EC" id="3.1.2.-" evidence="5"/>
<dbReference type="InterPro" id="IPR042171">
    <property type="entry name" value="Acyl-CoA_hotdog"/>
</dbReference>
<dbReference type="InterPro" id="IPR049450">
    <property type="entry name" value="ACOT8-like_C"/>
</dbReference>
<gene>
    <name evidence="5" type="ORF">HNP60_002278</name>
</gene>
<comment type="similarity">
    <text evidence="1">Belongs to the C/M/P thioester hydrolase family.</text>
</comment>
<dbReference type="PANTHER" id="PTHR11066">
    <property type="entry name" value="ACYL-COA THIOESTERASE"/>
    <property type="match status" value="1"/>
</dbReference>
<dbReference type="CDD" id="cd03445">
    <property type="entry name" value="Thioesterase_II_repeat2"/>
    <property type="match status" value="1"/>
</dbReference>
<feature type="domain" description="Acyl-CoA thioesterase-like N-terminal HotDog" evidence="3">
    <location>
        <begin position="35"/>
        <end position="113"/>
    </location>
</feature>
<dbReference type="Pfam" id="PF13622">
    <property type="entry name" value="4HBT_3"/>
    <property type="match status" value="1"/>
</dbReference>
<dbReference type="Proteomes" id="UP001138540">
    <property type="component" value="Unassembled WGS sequence"/>
</dbReference>
<evidence type="ECO:0000313" key="6">
    <source>
        <dbReference type="Proteomes" id="UP001138540"/>
    </source>
</evidence>
<comment type="caution">
    <text evidence="5">The sequence shown here is derived from an EMBL/GenBank/DDBJ whole genome shotgun (WGS) entry which is preliminary data.</text>
</comment>
<evidence type="ECO:0000256" key="1">
    <source>
        <dbReference type="ARBA" id="ARBA00006538"/>
    </source>
</evidence>
<name>A0ABR6NJD8_9SPHN</name>
<keyword evidence="6" id="KW-1185">Reference proteome</keyword>
<organism evidence="5 6">
    <name type="scientific">Sphingobium lignivorans</name>
    <dbReference type="NCBI Taxonomy" id="2735886"/>
    <lineage>
        <taxon>Bacteria</taxon>
        <taxon>Pseudomonadati</taxon>
        <taxon>Pseudomonadota</taxon>
        <taxon>Alphaproteobacteria</taxon>
        <taxon>Sphingomonadales</taxon>
        <taxon>Sphingomonadaceae</taxon>
        <taxon>Sphingobium</taxon>
    </lineage>
</organism>
<keyword evidence="2 5" id="KW-0378">Hydrolase</keyword>
<dbReference type="GO" id="GO:0016787">
    <property type="term" value="F:hydrolase activity"/>
    <property type="evidence" value="ECO:0007669"/>
    <property type="project" value="UniProtKB-KW"/>
</dbReference>
<dbReference type="InterPro" id="IPR049449">
    <property type="entry name" value="TesB_ACOT8-like_N"/>
</dbReference>
<evidence type="ECO:0000259" key="4">
    <source>
        <dbReference type="Pfam" id="PF20789"/>
    </source>
</evidence>
<proteinExistence type="inferred from homology"/>
<dbReference type="CDD" id="cd03444">
    <property type="entry name" value="Thioesterase_II_repeat1"/>
    <property type="match status" value="1"/>
</dbReference>
<evidence type="ECO:0000313" key="5">
    <source>
        <dbReference type="EMBL" id="MBB5986304.1"/>
    </source>
</evidence>
<dbReference type="Gene3D" id="2.40.160.210">
    <property type="entry name" value="Acyl-CoA thioesterase, double hotdog domain"/>
    <property type="match status" value="1"/>
</dbReference>
<accession>A0ABR6NJD8</accession>
<dbReference type="PANTHER" id="PTHR11066:SF34">
    <property type="entry name" value="ACYL-COENZYME A THIOESTERASE 8"/>
    <property type="match status" value="1"/>
</dbReference>
<evidence type="ECO:0000259" key="3">
    <source>
        <dbReference type="Pfam" id="PF13622"/>
    </source>
</evidence>
<dbReference type="InterPro" id="IPR029069">
    <property type="entry name" value="HotDog_dom_sf"/>
</dbReference>
<dbReference type="InterPro" id="IPR003703">
    <property type="entry name" value="Acyl_CoA_thio"/>
</dbReference>
<dbReference type="SUPFAM" id="SSF54637">
    <property type="entry name" value="Thioesterase/thiol ester dehydrase-isomerase"/>
    <property type="match status" value="2"/>
</dbReference>
<feature type="domain" description="Acyl-CoA thioesterase-like C-terminal" evidence="4">
    <location>
        <begin position="171"/>
        <end position="289"/>
    </location>
</feature>
<sequence>MPDVAWLTQALIRLLDVTPGEEKDHFTGARKPGGVGRVFGGQVVGQALMAAARTVPEDRPAHSLHCYFMRPGSEDHEIDFAVEADMEGRAFSNRRVVARQQGKPIFNMIASFHRRERGPEHQSAMPQVPPPEDLRSLRELLATYDIPAGPALRAIATQPSPIEFRPVGPIQSGQLDEMRAPHAECWMRIGTGGPLGVGQPLQRALLAFMSDLFLLGTAYRPHGLQIAGPGVISASIDHSLWLHNDVECGDWLLYATDSPFAGDGRGFARGHFFARDGRLLASVAQEGLMRLREPG</sequence>
<evidence type="ECO:0000256" key="2">
    <source>
        <dbReference type="ARBA" id="ARBA00022801"/>
    </source>
</evidence>
<dbReference type="EMBL" id="JACHKA010000001">
    <property type="protein sequence ID" value="MBB5986304.1"/>
    <property type="molecule type" value="Genomic_DNA"/>
</dbReference>